<dbReference type="InterPro" id="IPR011334">
    <property type="entry name" value="UDP-acyl_GlcNac_deAcase_C"/>
</dbReference>
<dbReference type="SUPFAM" id="SSF54211">
    <property type="entry name" value="Ribosomal protein S5 domain 2-like"/>
    <property type="match status" value="2"/>
</dbReference>
<dbReference type="AlphaFoldDB" id="A0A517NFM5"/>
<dbReference type="NCBIfam" id="TIGR00325">
    <property type="entry name" value="lpxC"/>
    <property type="match status" value="1"/>
</dbReference>
<evidence type="ECO:0000313" key="15">
    <source>
        <dbReference type="Proteomes" id="UP000318538"/>
    </source>
</evidence>
<dbReference type="EC" id="3.5.1.108" evidence="4 12"/>
<dbReference type="GO" id="GO:0103117">
    <property type="term" value="F:UDP-3-O-acyl-N-acetylglucosamine deacetylase activity"/>
    <property type="evidence" value="ECO:0007669"/>
    <property type="project" value="UniProtKB-UniRule"/>
</dbReference>
<keyword evidence="10" id="KW-0443">Lipid metabolism</keyword>
<dbReference type="Gene3D" id="3.30.1700.10">
    <property type="entry name" value="lpxc deacetylase, domain 2"/>
    <property type="match status" value="1"/>
</dbReference>
<keyword evidence="6" id="KW-0441">Lipid A biosynthesis</keyword>
<dbReference type="UniPathway" id="UPA00359">
    <property type="reaction ID" value="UER00478"/>
</dbReference>
<name>A0A517NFM5_9BACT</name>
<organism evidence="14 15">
    <name type="scientific">Rubripirellula lacrimiformis</name>
    <dbReference type="NCBI Taxonomy" id="1930273"/>
    <lineage>
        <taxon>Bacteria</taxon>
        <taxon>Pseudomonadati</taxon>
        <taxon>Planctomycetota</taxon>
        <taxon>Planctomycetia</taxon>
        <taxon>Pirellulales</taxon>
        <taxon>Pirellulaceae</taxon>
        <taxon>Rubripirellula</taxon>
    </lineage>
</organism>
<evidence type="ECO:0000256" key="11">
    <source>
        <dbReference type="ARBA" id="ARBA00024535"/>
    </source>
</evidence>
<dbReference type="PANTHER" id="PTHR33694">
    <property type="entry name" value="UDP-3-O-ACYL-N-ACETYLGLUCOSAMINE DEACETYLASE 1, MITOCHONDRIAL-RELATED"/>
    <property type="match status" value="1"/>
</dbReference>
<dbReference type="InterPro" id="IPR015870">
    <property type="entry name" value="UDP-acyl_N-AcGlcN_deAcase_N"/>
</dbReference>
<feature type="region of interest" description="Disordered" evidence="13">
    <location>
        <begin position="297"/>
        <end position="333"/>
    </location>
</feature>
<protein>
    <recommendedName>
        <fullName evidence="4 12">UDP-3-O-acyl-N-acetylglucosamine deacetylase</fullName>
        <ecNumber evidence="4 12">3.5.1.108</ecNumber>
    </recommendedName>
</protein>
<dbReference type="KEGG" id="rlc:K227x_43450"/>
<dbReference type="GO" id="GO:0016020">
    <property type="term" value="C:membrane"/>
    <property type="evidence" value="ECO:0007669"/>
    <property type="project" value="GOC"/>
</dbReference>
<dbReference type="PANTHER" id="PTHR33694:SF1">
    <property type="entry name" value="UDP-3-O-ACYL-N-ACETYLGLUCOSAMINE DEACETYLASE 1, MITOCHONDRIAL-RELATED"/>
    <property type="match status" value="1"/>
</dbReference>
<keyword evidence="7" id="KW-0479">Metal-binding</keyword>
<comment type="pathway">
    <text evidence="3">Glycolipid biosynthesis; lipid IV(A) biosynthesis; lipid IV(A) from (3R)-3-hydroxytetradecanoyl-[acyl-carrier-protein] and UDP-N-acetyl-alpha-D-glucosamine: step 2/6.</text>
</comment>
<evidence type="ECO:0000256" key="4">
    <source>
        <dbReference type="ARBA" id="ARBA00012745"/>
    </source>
</evidence>
<comment type="catalytic activity">
    <reaction evidence="11">
        <text>a UDP-3-O-[(3R)-3-hydroxyacyl]-N-acetyl-alpha-D-glucosamine + H2O = a UDP-3-O-[(3R)-3-hydroxyacyl]-alpha-D-glucosamine + acetate</text>
        <dbReference type="Rhea" id="RHEA:67816"/>
        <dbReference type="ChEBI" id="CHEBI:15377"/>
        <dbReference type="ChEBI" id="CHEBI:30089"/>
        <dbReference type="ChEBI" id="CHEBI:137740"/>
        <dbReference type="ChEBI" id="CHEBI:173225"/>
        <dbReference type="EC" id="3.5.1.108"/>
    </reaction>
</comment>
<comment type="cofactor">
    <cofactor evidence="1">
        <name>Zn(2+)</name>
        <dbReference type="ChEBI" id="CHEBI:29105"/>
    </cofactor>
</comment>
<evidence type="ECO:0000256" key="12">
    <source>
        <dbReference type="NCBIfam" id="TIGR00325"/>
    </source>
</evidence>
<dbReference type="Pfam" id="PF03331">
    <property type="entry name" value="LpxC"/>
    <property type="match status" value="1"/>
</dbReference>
<evidence type="ECO:0000256" key="13">
    <source>
        <dbReference type="SAM" id="MobiDB-lite"/>
    </source>
</evidence>
<evidence type="ECO:0000256" key="1">
    <source>
        <dbReference type="ARBA" id="ARBA00001947"/>
    </source>
</evidence>
<reference evidence="14 15" key="1">
    <citation type="submission" date="2019-02" db="EMBL/GenBank/DDBJ databases">
        <title>Deep-cultivation of Planctomycetes and their phenomic and genomic characterization uncovers novel biology.</title>
        <authorList>
            <person name="Wiegand S."/>
            <person name="Jogler M."/>
            <person name="Boedeker C."/>
            <person name="Pinto D."/>
            <person name="Vollmers J."/>
            <person name="Rivas-Marin E."/>
            <person name="Kohn T."/>
            <person name="Peeters S.H."/>
            <person name="Heuer A."/>
            <person name="Rast P."/>
            <person name="Oberbeckmann S."/>
            <person name="Bunk B."/>
            <person name="Jeske O."/>
            <person name="Meyerdierks A."/>
            <person name="Storesund J.E."/>
            <person name="Kallscheuer N."/>
            <person name="Luecker S."/>
            <person name="Lage O.M."/>
            <person name="Pohl T."/>
            <person name="Merkel B.J."/>
            <person name="Hornburger P."/>
            <person name="Mueller R.-W."/>
            <person name="Bruemmer F."/>
            <person name="Labrenz M."/>
            <person name="Spormann A.M."/>
            <person name="Op den Camp H."/>
            <person name="Overmann J."/>
            <person name="Amann R."/>
            <person name="Jetten M.S.M."/>
            <person name="Mascher T."/>
            <person name="Medema M.H."/>
            <person name="Devos D.P."/>
            <person name="Kaster A.-K."/>
            <person name="Ovreas L."/>
            <person name="Rohde M."/>
            <person name="Galperin M.Y."/>
            <person name="Jogler C."/>
        </authorList>
    </citation>
    <scope>NUCLEOTIDE SEQUENCE [LARGE SCALE GENOMIC DNA]</scope>
    <source>
        <strain evidence="14 15">K22_7</strain>
    </source>
</reference>
<evidence type="ECO:0000313" key="14">
    <source>
        <dbReference type="EMBL" id="QDT05939.1"/>
    </source>
</evidence>
<evidence type="ECO:0000256" key="8">
    <source>
        <dbReference type="ARBA" id="ARBA00022801"/>
    </source>
</evidence>
<evidence type="ECO:0000256" key="7">
    <source>
        <dbReference type="ARBA" id="ARBA00022723"/>
    </source>
</evidence>
<keyword evidence="15" id="KW-1185">Reference proteome</keyword>
<gene>
    <name evidence="14" type="primary">lpxC</name>
    <name evidence="14" type="ORF">K227x_43450</name>
</gene>
<keyword evidence="5" id="KW-0444">Lipid biosynthesis</keyword>
<keyword evidence="8 14" id="KW-0378">Hydrolase</keyword>
<accession>A0A517NFM5</accession>
<dbReference type="Proteomes" id="UP000318538">
    <property type="component" value="Chromosome"/>
</dbReference>
<feature type="region of interest" description="Disordered" evidence="13">
    <location>
        <begin position="1"/>
        <end position="20"/>
    </location>
</feature>
<evidence type="ECO:0000256" key="9">
    <source>
        <dbReference type="ARBA" id="ARBA00022833"/>
    </source>
</evidence>
<dbReference type="GO" id="GO:0046872">
    <property type="term" value="F:metal ion binding"/>
    <property type="evidence" value="ECO:0007669"/>
    <property type="project" value="UniProtKB-KW"/>
</dbReference>
<evidence type="ECO:0000256" key="3">
    <source>
        <dbReference type="ARBA" id="ARBA00005002"/>
    </source>
</evidence>
<dbReference type="GO" id="GO:0009245">
    <property type="term" value="P:lipid A biosynthetic process"/>
    <property type="evidence" value="ECO:0007669"/>
    <property type="project" value="UniProtKB-UniRule"/>
</dbReference>
<evidence type="ECO:0000256" key="2">
    <source>
        <dbReference type="ARBA" id="ARBA00002923"/>
    </source>
</evidence>
<sequence>MAGLPGQGGSRVHRSRNEHTTAVTCEIHGRGYWSGKEVTVRVHPAPLGTGICLVRCDLPNRPQCVATVDHREDANLRTNLVHGAAQFQMVEHLMAALAALEIDNCIAEINAEELPALDGSSLAFVEALSHAGLVIQAKAKPQLIIRDRYRVGSSDGWVEAMPSKDGECYYEYQLSFDDETPIAPQAFGMELTPDRFIREIAPARTFVTSQQAEKIRATGMASHVTNQDLVVIGPSGPIDNVFRYSNECARHKTLDLIGDLALSGIELIGRFTSFRGGHNLNGRMAKQLAELATEQMALPSATSHETSSHRSHHGMLHSIENETPIPTDRRNAA</sequence>
<dbReference type="Gene3D" id="3.30.230.20">
    <property type="entry name" value="lpxc deacetylase, domain 1"/>
    <property type="match status" value="1"/>
</dbReference>
<dbReference type="InterPro" id="IPR020568">
    <property type="entry name" value="Ribosomal_Su5_D2-typ_SF"/>
</dbReference>
<evidence type="ECO:0000256" key="6">
    <source>
        <dbReference type="ARBA" id="ARBA00022556"/>
    </source>
</evidence>
<proteinExistence type="predicted"/>
<evidence type="ECO:0000256" key="10">
    <source>
        <dbReference type="ARBA" id="ARBA00023098"/>
    </source>
</evidence>
<comment type="function">
    <text evidence="2">Catalyzes the hydrolysis of UDP-3-O-myristoyl-N-acetylglucosamine to form UDP-3-O-myristoylglucosamine and acetate, the committed step in lipid A biosynthesis.</text>
</comment>
<dbReference type="InterPro" id="IPR004463">
    <property type="entry name" value="UDP-acyl_GlcNac_deAcase"/>
</dbReference>
<evidence type="ECO:0000256" key="5">
    <source>
        <dbReference type="ARBA" id="ARBA00022516"/>
    </source>
</evidence>
<dbReference type="EMBL" id="CP036525">
    <property type="protein sequence ID" value="QDT05939.1"/>
    <property type="molecule type" value="Genomic_DNA"/>
</dbReference>
<keyword evidence="9" id="KW-0862">Zinc</keyword>